<feature type="transmembrane region" description="Helical" evidence="10">
    <location>
        <begin position="585"/>
        <end position="605"/>
    </location>
</feature>
<dbReference type="InterPro" id="IPR010929">
    <property type="entry name" value="PDR_CDR_ABC"/>
</dbReference>
<gene>
    <name evidence="12 14" type="ORF">BDZ99DRAFT_380698</name>
</gene>
<feature type="transmembrane region" description="Helical" evidence="10">
    <location>
        <begin position="1291"/>
        <end position="1313"/>
    </location>
</feature>
<dbReference type="InterPro" id="IPR027417">
    <property type="entry name" value="P-loop_NTPase"/>
</dbReference>
<feature type="compositionally biased region" description="Polar residues" evidence="9">
    <location>
        <begin position="28"/>
        <end position="40"/>
    </location>
</feature>
<dbReference type="PANTHER" id="PTHR19241">
    <property type="entry name" value="ATP-BINDING CASSETTE TRANSPORTER"/>
    <property type="match status" value="1"/>
</dbReference>
<dbReference type="OrthoDB" id="245989at2759"/>
<keyword evidence="7 10" id="KW-1133">Transmembrane helix</keyword>
<feature type="transmembrane region" description="Helical" evidence="10">
    <location>
        <begin position="1442"/>
        <end position="1462"/>
    </location>
</feature>
<keyword evidence="8 10" id="KW-0472">Membrane</keyword>
<feature type="domain" description="ABC transporter" evidence="11">
    <location>
        <begin position="139"/>
        <end position="390"/>
    </location>
</feature>
<evidence type="ECO:0000256" key="2">
    <source>
        <dbReference type="ARBA" id="ARBA00006012"/>
    </source>
</evidence>
<dbReference type="Pfam" id="PF01061">
    <property type="entry name" value="ABC2_membrane"/>
    <property type="match status" value="2"/>
</dbReference>
<reference evidence="14" key="3">
    <citation type="submission" date="2025-04" db="UniProtKB">
        <authorList>
            <consortium name="RefSeq"/>
        </authorList>
    </citation>
    <scope>IDENTIFICATION</scope>
    <source>
        <strain evidence="14">CBS 304.34</strain>
    </source>
</reference>
<dbReference type="InterPro" id="IPR034003">
    <property type="entry name" value="ABCG_PDR_2"/>
</dbReference>
<dbReference type="SMART" id="SM00382">
    <property type="entry name" value="AAA"/>
    <property type="match status" value="2"/>
</dbReference>
<dbReference type="FunFam" id="3.40.50.300:FF:000054">
    <property type="entry name" value="ABC multidrug transporter atrF"/>
    <property type="match status" value="1"/>
</dbReference>
<protein>
    <submittedName>
        <fullName evidence="12 14">ATP-binding cassette transporter</fullName>
    </submittedName>
</protein>
<dbReference type="CDD" id="cd03233">
    <property type="entry name" value="ABCG_PDR_domain1"/>
    <property type="match status" value="1"/>
</dbReference>
<evidence type="ECO:0000256" key="1">
    <source>
        <dbReference type="ARBA" id="ARBA00004141"/>
    </source>
</evidence>
<dbReference type="InterPro" id="IPR034001">
    <property type="entry name" value="ABCG_PDR_1"/>
</dbReference>
<feature type="domain" description="ABC transporter" evidence="11">
    <location>
        <begin position="832"/>
        <end position="1076"/>
    </location>
</feature>
<evidence type="ECO:0000259" key="11">
    <source>
        <dbReference type="PROSITE" id="PS50893"/>
    </source>
</evidence>
<dbReference type="InterPro" id="IPR003593">
    <property type="entry name" value="AAA+_ATPase"/>
</dbReference>
<dbReference type="Pfam" id="PF06422">
    <property type="entry name" value="PDR_CDR"/>
    <property type="match status" value="1"/>
</dbReference>
<evidence type="ECO:0000256" key="7">
    <source>
        <dbReference type="ARBA" id="ARBA00022989"/>
    </source>
</evidence>
<keyword evidence="6 12" id="KW-0067">ATP-binding</keyword>
<feature type="transmembrane region" description="Helical" evidence="10">
    <location>
        <begin position="1176"/>
        <end position="1196"/>
    </location>
</feature>
<dbReference type="PROSITE" id="PS50893">
    <property type="entry name" value="ABC_TRANSPORTER_2"/>
    <property type="match status" value="2"/>
</dbReference>
<feature type="transmembrane region" description="Helical" evidence="10">
    <location>
        <begin position="503"/>
        <end position="521"/>
    </location>
</feature>
<dbReference type="PROSITE" id="PS00211">
    <property type="entry name" value="ABC_TRANSPORTER_1"/>
    <property type="match status" value="1"/>
</dbReference>
<comment type="similarity">
    <text evidence="2">Belongs to the ABC transporter superfamily. ABCG family. PDR (TC 3.A.1.205) subfamily.</text>
</comment>
<reference evidence="14" key="2">
    <citation type="submission" date="2020-04" db="EMBL/GenBank/DDBJ databases">
        <authorList>
            <consortium name="NCBI Genome Project"/>
        </authorList>
    </citation>
    <scope>NUCLEOTIDE SEQUENCE</scope>
    <source>
        <strain evidence="14">CBS 304.34</strain>
    </source>
</reference>
<dbReference type="GO" id="GO:0016887">
    <property type="term" value="F:ATP hydrolysis activity"/>
    <property type="evidence" value="ECO:0007669"/>
    <property type="project" value="InterPro"/>
</dbReference>
<keyword evidence="4 10" id="KW-0812">Transmembrane</keyword>
<evidence type="ECO:0000313" key="14">
    <source>
        <dbReference type="RefSeq" id="XP_033581157.1"/>
    </source>
</evidence>
<evidence type="ECO:0000256" key="8">
    <source>
        <dbReference type="ARBA" id="ARBA00023136"/>
    </source>
</evidence>
<dbReference type="GO" id="GO:0005524">
    <property type="term" value="F:ATP binding"/>
    <property type="evidence" value="ECO:0007669"/>
    <property type="project" value="UniProtKB-KW"/>
</dbReference>
<evidence type="ECO:0000256" key="9">
    <source>
        <dbReference type="SAM" id="MobiDB-lite"/>
    </source>
</evidence>
<feature type="region of interest" description="Disordered" evidence="9">
    <location>
        <begin position="788"/>
        <end position="808"/>
    </location>
</feature>
<feature type="transmembrane region" description="Helical" evidence="10">
    <location>
        <begin position="1247"/>
        <end position="1279"/>
    </location>
</feature>
<feature type="transmembrane region" description="Helical" evidence="10">
    <location>
        <begin position="1319"/>
        <end position="1337"/>
    </location>
</feature>
<dbReference type="InterPro" id="IPR013525">
    <property type="entry name" value="ABC2_TM"/>
</dbReference>
<dbReference type="Pfam" id="PF14510">
    <property type="entry name" value="ABC_trans_N"/>
    <property type="match status" value="1"/>
</dbReference>
<feature type="transmembrane region" description="Helical" evidence="10">
    <location>
        <begin position="640"/>
        <end position="662"/>
    </location>
</feature>
<name>A0A6A6Z0G3_9PEZI</name>
<evidence type="ECO:0000256" key="10">
    <source>
        <dbReference type="SAM" id="Phobius"/>
    </source>
</evidence>
<keyword evidence="13" id="KW-1185">Reference proteome</keyword>
<feature type="transmembrane region" description="Helical" evidence="10">
    <location>
        <begin position="530"/>
        <end position="550"/>
    </location>
</feature>
<evidence type="ECO:0000313" key="12">
    <source>
        <dbReference type="EMBL" id="KAF2814193.1"/>
    </source>
</evidence>
<dbReference type="Pfam" id="PF00005">
    <property type="entry name" value="ABC_tran"/>
    <property type="match status" value="2"/>
</dbReference>
<evidence type="ECO:0000256" key="4">
    <source>
        <dbReference type="ARBA" id="ARBA00022692"/>
    </source>
</evidence>
<organism evidence="12">
    <name type="scientific">Mytilinidion resinicola</name>
    <dbReference type="NCBI Taxonomy" id="574789"/>
    <lineage>
        <taxon>Eukaryota</taxon>
        <taxon>Fungi</taxon>
        <taxon>Dikarya</taxon>
        <taxon>Ascomycota</taxon>
        <taxon>Pezizomycotina</taxon>
        <taxon>Dothideomycetes</taxon>
        <taxon>Pleosporomycetidae</taxon>
        <taxon>Mytilinidiales</taxon>
        <taxon>Mytilinidiaceae</taxon>
        <taxon>Mytilinidion</taxon>
    </lineage>
</organism>
<evidence type="ECO:0000256" key="6">
    <source>
        <dbReference type="ARBA" id="ARBA00022840"/>
    </source>
</evidence>
<keyword evidence="5" id="KW-0547">Nucleotide-binding</keyword>
<keyword evidence="3" id="KW-0813">Transport</keyword>
<dbReference type="InterPro" id="IPR029481">
    <property type="entry name" value="ABC_trans_N"/>
</dbReference>
<dbReference type="GO" id="GO:0016020">
    <property type="term" value="C:membrane"/>
    <property type="evidence" value="ECO:0007669"/>
    <property type="project" value="UniProtKB-SubCell"/>
</dbReference>
<reference evidence="12 14" key="1">
    <citation type="journal article" date="2020" name="Stud. Mycol.">
        <title>101 Dothideomycetes genomes: a test case for predicting lifestyles and emergence of pathogens.</title>
        <authorList>
            <person name="Haridas S."/>
            <person name="Albert R."/>
            <person name="Binder M."/>
            <person name="Bloem J."/>
            <person name="Labutti K."/>
            <person name="Salamov A."/>
            <person name="Andreopoulos B."/>
            <person name="Baker S."/>
            <person name="Barry K."/>
            <person name="Bills G."/>
            <person name="Bluhm B."/>
            <person name="Cannon C."/>
            <person name="Castanera R."/>
            <person name="Culley D."/>
            <person name="Daum C."/>
            <person name="Ezra D."/>
            <person name="Gonzalez J."/>
            <person name="Henrissat B."/>
            <person name="Kuo A."/>
            <person name="Liang C."/>
            <person name="Lipzen A."/>
            <person name="Lutzoni F."/>
            <person name="Magnuson J."/>
            <person name="Mondo S."/>
            <person name="Nolan M."/>
            <person name="Ohm R."/>
            <person name="Pangilinan J."/>
            <person name="Park H.-J."/>
            <person name="Ramirez L."/>
            <person name="Alfaro M."/>
            <person name="Sun H."/>
            <person name="Tritt A."/>
            <person name="Yoshinaga Y."/>
            <person name="Zwiers L.-H."/>
            <person name="Turgeon B."/>
            <person name="Goodwin S."/>
            <person name="Spatafora J."/>
            <person name="Crous P."/>
            <person name="Grigoriev I."/>
        </authorList>
    </citation>
    <scope>NUCLEOTIDE SEQUENCE</scope>
    <source>
        <strain evidence="12 14">CBS 304.34</strain>
    </source>
</reference>
<feature type="transmembrane region" description="Helical" evidence="10">
    <location>
        <begin position="612"/>
        <end position="634"/>
    </location>
</feature>
<comment type="subcellular location">
    <subcellularLocation>
        <location evidence="1">Membrane</location>
        <topology evidence="1">Multi-pass membrane protein</topology>
    </subcellularLocation>
</comment>
<dbReference type="RefSeq" id="XP_033581157.1">
    <property type="nucleotide sequence ID" value="XM_033715199.1"/>
</dbReference>
<evidence type="ECO:0000256" key="3">
    <source>
        <dbReference type="ARBA" id="ARBA00022448"/>
    </source>
</evidence>
<accession>A0A6A6Z0G3</accession>
<dbReference type="GO" id="GO:0140359">
    <property type="term" value="F:ABC-type transporter activity"/>
    <property type="evidence" value="ECO:0007669"/>
    <property type="project" value="InterPro"/>
</dbReference>
<dbReference type="Gene3D" id="3.40.50.300">
    <property type="entry name" value="P-loop containing nucleotide triphosphate hydrolases"/>
    <property type="match status" value="2"/>
</dbReference>
<feature type="region of interest" description="Disordered" evidence="9">
    <location>
        <begin position="1"/>
        <end position="40"/>
    </location>
</feature>
<dbReference type="InterPro" id="IPR003439">
    <property type="entry name" value="ABC_transporter-like_ATP-bd"/>
</dbReference>
<dbReference type="GeneID" id="54456092"/>
<feature type="transmembrane region" description="Helical" evidence="10">
    <location>
        <begin position="1208"/>
        <end position="1227"/>
    </location>
</feature>
<dbReference type="CDD" id="cd03232">
    <property type="entry name" value="ABCG_PDR_domain2"/>
    <property type="match status" value="1"/>
</dbReference>
<dbReference type="SUPFAM" id="SSF52540">
    <property type="entry name" value="P-loop containing nucleoside triphosphate hydrolases"/>
    <property type="match status" value="2"/>
</dbReference>
<evidence type="ECO:0000313" key="13">
    <source>
        <dbReference type="Proteomes" id="UP000504636"/>
    </source>
</evidence>
<dbReference type="EMBL" id="MU003695">
    <property type="protein sequence ID" value="KAF2814193.1"/>
    <property type="molecule type" value="Genomic_DNA"/>
</dbReference>
<evidence type="ECO:0000256" key="5">
    <source>
        <dbReference type="ARBA" id="ARBA00022741"/>
    </source>
</evidence>
<proteinExistence type="inferred from homology"/>
<dbReference type="Proteomes" id="UP000504636">
    <property type="component" value="Unplaced"/>
</dbReference>
<dbReference type="InterPro" id="IPR017871">
    <property type="entry name" value="ABC_transporter-like_CS"/>
</dbReference>
<feature type="region of interest" description="Disordered" evidence="9">
    <location>
        <begin position="62"/>
        <end position="81"/>
    </location>
</feature>
<feature type="transmembrane region" description="Helical" evidence="10">
    <location>
        <begin position="749"/>
        <end position="766"/>
    </location>
</feature>
<sequence length="1490" mass="168220">MDDKLDDSPQESSNHTRHSNYQKGDDISGSSHNGSPQFQSIAPRNIAHLHRLASLDSLHRPISRVSTDNPDPRAQDPALDPSSPRFHVYRWAKWMITSMAEDHIPTQRSGFCFQDLNVYGSGPSLNIQKDVLSIFMAPVRIHEWINFGDQDRRCILHNFNGVVKAGEMLVVLGRPGSGCSTFLKSIAGELHGLELGSEDSLSYDGKSIHDMMTRFKGDVCYNQEVEKHFPHLTVAQTLRFAAAVRTPRTRYKNLPRKYMANYMADVVMAALDLTHTRDTKVGNEFVRGISGGERKRVSIAEMALSRAPIAAWDNSSRGLDSSTALKFVRALKTASDLSQMTQLVAIYQASQAIYDIFDKATVLYEGRQIYFGRASEAKQYFIDMGWECPARQTTGDFLTSVTNPDERLARPGYDARVPRTPEEFERYWLESEAFQTCQKEIEAYKKAFPSEGPAVKEFQNTHRAEQVRHTLPRSPYLISTSMQIKECTIRAYQRMAGDMTSTVVHSFVQIIMAPIIASMFFNSSNTTAGLLPKGSVIFFSVMLNTLISVLDINRLYDLRPIVEKQASYAFYHPFAEGLASTLADIPIRFVSAAIFNIILYFMTGLRREPSQFFIFLLFNYVAMLTMTFIFRTIGAATKRISQALAIAGVMLLGLIIYTGFVIPKHYMHPWFKWIMYINPIAYAFEALMTNEVHGRNYTCGATIPAYQNLTGATFVCSVAGALPGQTYVSGDSWVEASYQYSYSHIWRNLGILIAFGIFFMFTYLFATEFNTSASSTADLLVFRSGHAPRGSKRRQRSNASDTESNRRASIASRLADDKEMEEFAIAPQKEVFTWRNVCYDITVKGGKQRRLLDRVSGFVSPGTLTVLMGPSGAGKTTLLDVLAQRTRIGVVTGDMFVSGRPLEPSFQRETGYVQQLDLHLETTTVREALRFSAMMRQPKTVSKKEKYAYVEEVIKLLRMQTFGEAVVGIPGEGLNVEQRKLLTIGVELAAKPDLLLFLDEPTSGLDSQSSWSIVAFLRRLADHGQAVLCTVHQPSAILFQQFERLLLLGNHGQPCYFGQIGPNSRILIDYFERNGSRPCGPAENPAEYMLEVIGNENEALEAQNWAETWMKSPENSRLNEEIDRIHQKSLDATPGEKLKEAEHSHKDESEFAMPFTSQLWEVSLRVFQQYWRTPDYIWNKLGLGTFSALFLGFSFYQADASLQGLQDVLYALFMLTATFTITVQQIMPRFVTQRSLYEVRERPSKAYSWKAFLIANIFVEIPYSILLGVLVFASIYYPVFGITSSERQGIVLLYCIELYIYACTFAHMLISWAPDPETAGPVAIILFAMSLLFNGVMQPPSSLPGFWMFMYRVSPLTYWVGGIAATTLHGRPIQCAAHEVAKFLPPSGQNCGEYMAPYMKLAPGRLLNPTSSGVCEYCPMAVADQFLANSDLEWGQRWRDFGLLWVYILFNVFMAVVLYYVFRVRRWSKDDVSEASKGRVEGLKKRFRRT</sequence>